<evidence type="ECO:0000313" key="2">
    <source>
        <dbReference type="EMBL" id="ADM97054.1"/>
    </source>
</evidence>
<sequence length="70" mass="7677">MTASDRLHVLSLVVSFYTTLSVFAAFLKGESAYRVMLFSGYSGGSVVEANMMCISSALIWHCYCAELNLI</sequence>
<dbReference type="Proteomes" id="UP000006859">
    <property type="component" value="Chromosome"/>
</dbReference>
<keyword evidence="1" id="KW-0812">Transmembrane</keyword>
<keyword evidence="1" id="KW-0472">Membrane</keyword>
<keyword evidence="3" id="KW-1185">Reference proteome</keyword>
<dbReference type="HOGENOM" id="CLU_2751295_0_0_6"/>
<keyword evidence="1" id="KW-1133">Transmembrane helix</keyword>
<feature type="transmembrane region" description="Helical" evidence="1">
    <location>
        <begin position="6"/>
        <end position="27"/>
    </location>
</feature>
<name>E0SAJ6_DICD3</name>
<dbReference type="STRING" id="198628.Dda3937_04477"/>
<protein>
    <submittedName>
        <fullName evidence="2">Uncharacterized protein</fullName>
    </submittedName>
</protein>
<reference evidence="2 3" key="1">
    <citation type="journal article" date="2011" name="J. Bacteriol.">
        <title>Genome sequence of the plant-pathogenic bacterium Dickeya dadantii 3937.</title>
        <authorList>
            <person name="Glasner J.D."/>
            <person name="Yang C.H."/>
            <person name="Reverchon S."/>
            <person name="Hugouvieux-Cotte-Pattat N."/>
            <person name="Condemine G."/>
            <person name="Bohin J.P."/>
            <person name="Van Gijsegem F."/>
            <person name="Yang S."/>
            <person name="Franza T."/>
            <person name="Expert D."/>
            <person name="Plunkett G. III"/>
            <person name="San Francisco M.J."/>
            <person name="Charkowski A.O."/>
            <person name="Py B."/>
            <person name="Bell K."/>
            <person name="Rauscher L."/>
            <person name="Rodriguez-Palenzuela P."/>
            <person name="Toussaint A."/>
            <person name="Holeva M.C."/>
            <person name="He S.Y."/>
            <person name="Douet V."/>
            <person name="Boccara M."/>
            <person name="Blanco C."/>
            <person name="Toth I."/>
            <person name="Anderson B.D."/>
            <person name="Biehl B.S."/>
            <person name="Mau B."/>
            <person name="Flynn S.M."/>
            <person name="Barras F."/>
            <person name="Lindeberg M."/>
            <person name="Birch P.R."/>
            <person name="Tsuyumu S."/>
            <person name="Shi X."/>
            <person name="Hibbing M."/>
            <person name="Yap M.N."/>
            <person name="Carpentier M."/>
            <person name="Dassa E."/>
            <person name="Umehara M."/>
            <person name="Kim J.F."/>
            <person name="Rusch M."/>
            <person name="Soni P."/>
            <person name="Mayhew G.F."/>
            <person name="Fouts D.E."/>
            <person name="Gill S.R."/>
            <person name="Blattner F.R."/>
            <person name="Keen N.T."/>
            <person name="Perna N.T."/>
        </authorList>
    </citation>
    <scope>NUCLEOTIDE SEQUENCE [LARGE SCALE GENOMIC DNA]</scope>
    <source>
        <strain evidence="2 3">3937</strain>
    </source>
</reference>
<dbReference type="KEGG" id="ddd:Dda3937_04477"/>
<evidence type="ECO:0000313" key="3">
    <source>
        <dbReference type="Proteomes" id="UP000006859"/>
    </source>
</evidence>
<organism evidence="2 3">
    <name type="scientific">Dickeya dadantii (strain 3937)</name>
    <name type="common">Erwinia chrysanthemi (strain 3937)</name>
    <dbReference type="NCBI Taxonomy" id="198628"/>
    <lineage>
        <taxon>Bacteria</taxon>
        <taxon>Pseudomonadati</taxon>
        <taxon>Pseudomonadota</taxon>
        <taxon>Gammaproteobacteria</taxon>
        <taxon>Enterobacterales</taxon>
        <taxon>Pectobacteriaceae</taxon>
        <taxon>Dickeya</taxon>
    </lineage>
</organism>
<accession>E0SAJ6</accession>
<gene>
    <name evidence="2" type="ordered locus">Dda3937_04477</name>
</gene>
<dbReference type="EMBL" id="CP002038">
    <property type="protein sequence ID" value="ADM97054.1"/>
    <property type="molecule type" value="Genomic_DNA"/>
</dbReference>
<proteinExistence type="predicted"/>
<evidence type="ECO:0000256" key="1">
    <source>
        <dbReference type="SAM" id="Phobius"/>
    </source>
</evidence>
<dbReference type="AlphaFoldDB" id="E0SAJ6"/>